<dbReference type="SUPFAM" id="SSF142695">
    <property type="entry name" value="RibA-like"/>
    <property type="match status" value="1"/>
</dbReference>
<dbReference type="Gene3D" id="3.40.50.10990">
    <property type="entry name" value="GTP cyclohydrolase II"/>
    <property type="match status" value="1"/>
</dbReference>
<accession>A0ABV4FSG6</accession>
<keyword evidence="8 10" id="KW-0686">Riboflavin biosynthesis</keyword>
<comment type="cofactor">
    <cofactor evidence="10">
        <name>Mg(2+)</name>
        <dbReference type="ChEBI" id="CHEBI:18420"/>
    </cofactor>
    <cofactor evidence="10">
        <name>Mn(2+)</name>
        <dbReference type="ChEBI" id="CHEBI:29035"/>
    </cofactor>
    <text evidence="10">Binds 2 divalent metal cations per subunit. Magnesium or manganese.</text>
</comment>
<dbReference type="EC" id="4.1.99.12" evidence="6 10"/>
<keyword evidence="13" id="KW-0378">Hydrolase</keyword>
<feature type="site" description="Essential for catalytic activity" evidence="10">
    <location>
        <position position="191"/>
    </location>
</feature>
<evidence type="ECO:0000256" key="6">
    <source>
        <dbReference type="ARBA" id="ARBA00012153"/>
    </source>
</evidence>
<dbReference type="SUPFAM" id="SSF55821">
    <property type="entry name" value="YrdC/RibB"/>
    <property type="match status" value="1"/>
</dbReference>
<dbReference type="PANTHER" id="PTHR21327:SF18">
    <property type="entry name" value="3,4-DIHYDROXY-2-BUTANONE 4-PHOSPHATE SYNTHASE"/>
    <property type="match status" value="1"/>
</dbReference>
<keyword evidence="14" id="KW-1185">Reference proteome</keyword>
<evidence type="ECO:0000256" key="7">
    <source>
        <dbReference type="ARBA" id="ARBA00018836"/>
    </source>
</evidence>
<dbReference type="EMBL" id="JBGBZJ010000003">
    <property type="protein sequence ID" value="MEY9454541.1"/>
    <property type="molecule type" value="Genomic_DNA"/>
</dbReference>
<comment type="similarity">
    <text evidence="4">In the N-terminal section; belongs to the DHBP synthase family.</text>
</comment>
<comment type="function">
    <text evidence="2 10">Catalyzes the conversion of D-ribulose 5-phosphate to formate and 3,4-dihydroxy-2-butanone 4-phosphate.</text>
</comment>
<evidence type="ECO:0000256" key="11">
    <source>
        <dbReference type="SAM" id="MobiDB-lite"/>
    </source>
</evidence>
<feature type="site" description="Essential for catalytic activity" evidence="10">
    <location>
        <position position="153"/>
    </location>
</feature>
<dbReference type="PIRSF" id="PIRSF001259">
    <property type="entry name" value="RibA"/>
    <property type="match status" value="1"/>
</dbReference>
<evidence type="ECO:0000313" key="14">
    <source>
        <dbReference type="Proteomes" id="UP001565369"/>
    </source>
</evidence>
<dbReference type="PANTHER" id="PTHR21327">
    <property type="entry name" value="GTP CYCLOHYDROLASE II-RELATED"/>
    <property type="match status" value="1"/>
</dbReference>
<dbReference type="Gene3D" id="3.90.870.10">
    <property type="entry name" value="DHBP synthase"/>
    <property type="match status" value="1"/>
</dbReference>
<feature type="binding site" evidence="10">
    <location>
        <begin position="167"/>
        <end position="171"/>
    </location>
    <ligand>
        <name>D-ribulose 5-phosphate</name>
        <dbReference type="ChEBI" id="CHEBI:58121"/>
    </ligand>
</feature>
<evidence type="ECO:0000256" key="4">
    <source>
        <dbReference type="ARBA" id="ARBA00005520"/>
    </source>
</evidence>
<feature type="binding site" evidence="10">
    <location>
        <begin position="54"/>
        <end position="55"/>
    </location>
    <ligand>
        <name>D-ribulose 5-phosphate</name>
        <dbReference type="ChEBI" id="CHEBI:58121"/>
    </ligand>
</feature>
<feature type="binding site" evidence="10">
    <location>
        <position position="55"/>
    </location>
    <ligand>
        <name>Mg(2+)</name>
        <dbReference type="ChEBI" id="CHEBI:18420"/>
        <label>1</label>
    </ligand>
</feature>
<protein>
    <recommendedName>
        <fullName evidence="7 10">3,4-dihydroxy-2-butanone 4-phosphate synthase</fullName>
        <shortName evidence="10">DHBP synthase</shortName>
        <ecNumber evidence="6 10">4.1.99.12</ecNumber>
    </recommendedName>
</protein>
<dbReference type="NCBIfam" id="TIGR00506">
    <property type="entry name" value="ribB"/>
    <property type="match status" value="1"/>
</dbReference>
<evidence type="ECO:0000256" key="10">
    <source>
        <dbReference type="HAMAP-Rule" id="MF_00180"/>
    </source>
</evidence>
<evidence type="ECO:0000256" key="9">
    <source>
        <dbReference type="ARBA" id="ARBA00022723"/>
    </source>
</evidence>
<keyword evidence="10" id="KW-0460">Magnesium</keyword>
<dbReference type="InterPro" id="IPR000422">
    <property type="entry name" value="DHBP_synthase_RibB"/>
</dbReference>
<sequence>MLERRCEPDNPHTTQREHPSVPASRATEMTGSIEAALQALADGEIVVVTDDDDREGEGDLVVAASRCTAAKMAFIIRHTSGIVCAPITLEDARRLRLDPMVVNNDSAHTTAFTVSVDYRPDNGTGISAEERASCCRALANPNVGAGDFCRPGHVFPLIAKEGGVLMRSGHTEAAVDLCRLAGLEPVGVISELMNDDGSVMKGPQVAAFADKHKLKQVTIADLISFRQARETLIERVSSVTAESSIGPLQGYSYRSPFDPIHHVAYIYGELGDGTNVLTRFYKPNILRDLFSGQEQAKMNVILQRFKDNGSGVLVYLRDGAAGVPPAPLGPISSREDDRNRQWREIGVGAQILRDLKISSIRHLTSSTHHFKGLSGFGIEIVRNEAL</sequence>
<feature type="binding site" evidence="10">
    <location>
        <position position="170"/>
    </location>
    <ligand>
        <name>Mg(2+)</name>
        <dbReference type="ChEBI" id="CHEBI:18420"/>
        <label>2</label>
    </ligand>
</feature>
<name>A0ABV4FSG6_9BRAD</name>
<feature type="compositionally biased region" description="Basic and acidic residues" evidence="11">
    <location>
        <begin position="1"/>
        <end position="19"/>
    </location>
</feature>
<keyword evidence="9 10" id="KW-0479">Metal-binding</keyword>
<evidence type="ECO:0000256" key="3">
    <source>
        <dbReference type="ARBA" id="ARBA00004904"/>
    </source>
</evidence>
<feature type="binding site" evidence="10">
    <location>
        <position position="59"/>
    </location>
    <ligand>
        <name>D-ribulose 5-phosphate</name>
        <dbReference type="ChEBI" id="CHEBI:58121"/>
    </ligand>
</feature>
<organism evidence="13 14">
    <name type="scientific">Bradyrhizobium ottawaense</name>
    <dbReference type="NCBI Taxonomy" id="931866"/>
    <lineage>
        <taxon>Bacteria</taxon>
        <taxon>Pseudomonadati</taxon>
        <taxon>Pseudomonadota</taxon>
        <taxon>Alphaproteobacteria</taxon>
        <taxon>Hyphomicrobiales</taxon>
        <taxon>Nitrobacteraceae</taxon>
        <taxon>Bradyrhizobium</taxon>
    </lineage>
</organism>
<comment type="pathway">
    <text evidence="3 10">Cofactor biosynthesis; riboflavin biosynthesis; 2-hydroxy-3-oxobutyl phosphate from D-ribulose 5-phosphate: step 1/1.</text>
</comment>
<evidence type="ECO:0000256" key="2">
    <source>
        <dbReference type="ARBA" id="ARBA00002284"/>
    </source>
</evidence>
<evidence type="ECO:0000256" key="8">
    <source>
        <dbReference type="ARBA" id="ARBA00022619"/>
    </source>
</evidence>
<dbReference type="GO" id="GO:0008686">
    <property type="term" value="F:3,4-dihydroxy-2-butanone-4-phosphate synthase activity"/>
    <property type="evidence" value="ECO:0007669"/>
    <property type="project" value="UniProtKB-EC"/>
</dbReference>
<reference evidence="13 14" key="1">
    <citation type="submission" date="2024-07" db="EMBL/GenBank/DDBJ databases">
        <title>Genomic Encyclopedia of Type Strains, Phase V (KMG-V): Genome sequencing to study the core and pangenomes of soil and plant-associated prokaryotes.</title>
        <authorList>
            <person name="Whitman W."/>
        </authorList>
    </citation>
    <scope>NUCLEOTIDE SEQUENCE [LARGE SCALE GENOMIC DNA]</scope>
    <source>
        <strain evidence="13 14">USDA 152</strain>
    </source>
</reference>
<feature type="region of interest" description="Disordered" evidence="11">
    <location>
        <begin position="1"/>
        <end position="27"/>
    </location>
</feature>
<dbReference type="InterPro" id="IPR017945">
    <property type="entry name" value="DHBP_synth_RibB-like_a/b_dom"/>
</dbReference>
<feature type="domain" description="GTP cyclohydrolase II" evidence="12">
    <location>
        <begin position="235"/>
        <end position="382"/>
    </location>
</feature>
<comment type="catalytic activity">
    <reaction evidence="1 10">
        <text>D-ribulose 5-phosphate = (2S)-2-hydroxy-3-oxobutyl phosphate + formate + H(+)</text>
        <dbReference type="Rhea" id="RHEA:18457"/>
        <dbReference type="ChEBI" id="CHEBI:15378"/>
        <dbReference type="ChEBI" id="CHEBI:15740"/>
        <dbReference type="ChEBI" id="CHEBI:58121"/>
        <dbReference type="ChEBI" id="CHEBI:58830"/>
        <dbReference type="EC" id="4.1.99.12"/>
    </reaction>
</comment>
<dbReference type="Pfam" id="PF00925">
    <property type="entry name" value="GTP_cyclohydro2"/>
    <property type="match status" value="1"/>
</dbReference>
<feature type="binding site" evidence="10">
    <location>
        <position position="55"/>
    </location>
    <ligand>
        <name>Mg(2+)</name>
        <dbReference type="ChEBI" id="CHEBI:18420"/>
        <label>2</label>
    </ligand>
</feature>
<comment type="similarity">
    <text evidence="10">Belongs to the DHBP synthase family.</text>
</comment>
<comment type="similarity">
    <text evidence="5">In the C-terminal section; belongs to the GTP cyclohydrolase II family.</text>
</comment>
<evidence type="ECO:0000313" key="13">
    <source>
        <dbReference type="EMBL" id="MEY9454541.1"/>
    </source>
</evidence>
<evidence type="ECO:0000256" key="1">
    <source>
        <dbReference type="ARBA" id="ARBA00000141"/>
    </source>
</evidence>
<dbReference type="InterPro" id="IPR036144">
    <property type="entry name" value="RibA-like_sf"/>
</dbReference>
<dbReference type="Pfam" id="PF00926">
    <property type="entry name" value="DHBP_synthase"/>
    <property type="match status" value="1"/>
</dbReference>
<comment type="caution">
    <text evidence="13">The sequence shown here is derived from an EMBL/GenBank/DDBJ whole genome shotgun (WGS) entry which is preliminary data.</text>
</comment>
<dbReference type="HAMAP" id="MF_00180">
    <property type="entry name" value="RibB"/>
    <property type="match status" value="1"/>
</dbReference>
<dbReference type="InterPro" id="IPR032677">
    <property type="entry name" value="GTP_cyclohydro_II"/>
</dbReference>
<comment type="subunit">
    <text evidence="10">Homodimer.</text>
</comment>
<evidence type="ECO:0000259" key="12">
    <source>
        <dbReference type="Pfam" id="PF00925"/>
    </source>
</evidence>
<keyword evidence="10 13" id="KW-0456">Lyase</keyword>
<keyword evidence="10" id="KW-0464">Manganese</keyword>
<proteinExistence type="inferred from homology"/>
<dbReference type="GO" id="GO:0003935">
    <property type="term" value="F:GTP cyclohydrolase II activity"/>
    <property type="evidence" value="ECO:0007669"/>
    <property type="project" value="UniProtKB-EC"/>
</dbReference>
<gene>
    <name evidence="10" type="primary">ribB</name>
    <name evidence="13" type="ORF">ABIG07_003489</name>
</gene>
<evidence type="ECO:0000256" key="5">
    <source>
        <dbReference type="ARBA" id="ARBA00008976"/>
    </source>
</evidence>
<dbReference type="Proteomes" id="UP001565369">
    <property type="component" value="Unassembled WGS sequence"/>
</dbReference>